<dbReference type="GO" id="GO:0016881">
    <property type="term" value="F:acid-amino acid ligase activity"/>
    <property type="evidence" value="ECO:0007669"/>
    <property type="project" value="InterPro"/>
</dbReference>
<evidence type="ECO:0000256" key="2">
    <source>
        <dbReference type="ARBA" id="ARBA00022741"/>
    </source>
</evidence>
<name>A0A2H0BLJ6_9BACT</name>
<evidence type="ECO:0000259" key="5">
    <source>
        <dbReference type="Pfam" id="PF08245"/>
    </source>
</evidence>
<dbReference type="SUPFAM" id="SSF53244">
    <property type="entry name" value="MurD-like peptide ligases, peptide-binding domain"/>
    <property type="match status" value="1"/>
</dbReference>
<gene>
    <name evidence="6" type="ORF">COX02_00025</name>
</gene>
<keyword evidence="1" id="KW-0436">Ligase</keyword>
<accession>A0A2H0BLJ6</accession>
<reference evidence="6 7" key="1">
    <citation type="submission" date="2017-09" db="EMBL/GenBank/DDBJ databases">
        <title>Depth-based differentiation of microbial function through sediment-hosted aquifers and enrichment of novel symbionts in the deep terrestrial subsurface.</title>
        <authorList>
            <person name="Probst A.J."/>
            <person name="Ladd B."/>
            <person name="Jarett J.K."/>
            <person name="Geller-Mcgrath D.E."/>
            <person name="Sieber C.M."/>
            <person name="Emerson J.B."/>
            <person name="Anantharaman K."/>
            <person name="Thomas B.C."/>
            <person name="Malmstrom R."/>
            <person name="Stieglmeier M."/>
            <person name="Klingl A."/>
            <person name="Woyke T."/>
            <person name="Ryan C.M."/>
            <person name="Banfield J.F."/>
        </authorList>
    </citation>
    <scope>NUCLEOTIDE SEQUENCE [LARGE SCALE GENOMIC DNA]</scope>
    <source>
        <strain evidence="6">CG22_combo_CG10-13_8_21_14_all_37_9</strain>
    </source>
</reference>
<dbReference type="Gene3D" id="3.40.1190.10">
    <property type="entry name" value="Mur-like, catalytic domain"/>
    <property type="match status" value="1"/>
</dbReference>
<dbReference type="InterPro" id="IPR004101">
    <property type="entry name" value="Mur_ligase_C"/>
</dbReference>
<dbReference type="PANTHER" id="PTHR43024:SF1">
    <property type="entry name" value="UDP-N-ACETYLMURAMOYL-TRIPEPTIDE--D-ALANYL-D-ALANINE LIGASE"/>
    <property type="match status" value="1"/>
</dbReference>
<keyword evidence="3" id="KW-0067">ATP-binding</keyword>
<dbReference type="EMBL" id="PCSX01000002">
    <property type="protein sequence ID" value="PIP58474.1"/>
    <property type="molecule type" value="Genomic_DNA"/>
</dbReference>
<dbReference type="GO" id="GO:0005524">
    <property type="term" value="F:ATP binding"/>
    <property type="evidence" value="ECO:0007669"/>
    <property type="project" value="UniProtKB-KW"/>
</dbReference>
<sequence length="435" mass="48542">MLFFFYLKQGLKKIVANILQLEARLILNKYRPRIVGITGSVGKTSTKDAVAIVLASQYRIRKSEKSYNSELGVPLTILGSRSAWNDPLGWVEIIVHGLMLLIFRQAYPEWLVLEIGADHPGDIKKIASWIKFDIVVITRLPDIPVHIEFFKSKEQLVEEKTYLLKTLGPEAWAILNFDDEVVKSFADTTKGQVLSYGFNPQATVIASNDQLLYKDEEIDGLTFKIDYQGGSLPIRLYQVLSRHQISAALAAFAVGASQGLNPVLMLEALTNLVLPPGRLNLIEGIKNSILLDDTYNASPVAMEAGLDVLEEIKVTGRKIAVLGDMLELGSYTVPAHRAIGTRVGKIVEHLILIGLRSKFIAEGAEEGGLDPKNIHHFDEAEMAGKFLEKLIKTGDLVYLKGSQGMRLEKVVEEVMAHPEDKEKLLCRQEKEWQKR</sequence>
<dbReference type="Gene3D" id="3.90.190.20">
    <property type="entry name" value="Mur ligase, C-terminal domain"/>
    <property type="match status" value="1"/>
</dbReference>
<evidence type="ECO:0000259" key="4">
    <source>
        <dbReference type="Pfam" id="PF02875"/>
    </source>
</evidence>
<evidence type="ECO:0000313" key="7">
    <source>
        <dbReference type="Proteomes" id="UP000229334"/>
    </source>
</evidence>
<keyword evidence="2" id="KW-0547">Nucleotide-binding</keyword>
<dbReference type="AlphaFoldDB" id="A0A2H0BLJ6"/>
<dbReference type="PANTHER" id="PTHR43024">
    <property type="entry name" value="UDP-N-ACETYLMURAMOYL-TRIPEPTIDE--D-ALANYL-D-ALANINE LIGASE"/>
    <property type="match status" value="1"/>
</dbReference>
<feature type="domain" description="Mur ligase C-terminal" evidence="4">
    <location>
        <begin position="277"/>
        <end position="402"/>
    </location>
</feature>
<proteinExistence type="predicted"/>
<dbReference type="InterPro" id="IPR051046">
    <property type="entry name" value="MurCDEF_CellWall_CoF430Synth"/>
</dbReference>
<dbReference type="Pfam" id="PF02875">
    <property type="entry name" value="Mur_ligase_C"/>
    <property type="match status" value="1"/>
</dbReference>
<evidence type="ECO:0008006" key="8">
    <source>
        <dbReference type="Google" id="ProtNLM"/>
    </source>
</evidence>
<dbReference type="Proteomes" id="UP000229334">
    <property type="component" value="Unassembled WGS sequence"/>
</dbReference>
<dbReference type="InterPro" id="IPR036615">
    <property type="entry name" value="Mur_ligase_C_dom_sf"/>
</dbReference>
<comment type="caution">
    <text evidence="6">The sequence shown here is derived from an EMBL/GenBank/DDBJ whole genome shotgun (WGS) entry which is preliminary data.</text>
</comment>
<dbReference type="InterPro" id="IPR013221">
    <property type="entry name" value="Mur_ligase_cen"/>
</dbReference>
<protein>
    <recommendedName>
        <fullName evidence="8">UDP-N-acetylmuramoyl-tripeptide--D-alanyl-D-alanine ligase</fullName>
    </recommendedName>
</protein>
<evidence type="ECO:0000256" key="1">
    <source>
        <dbReference type="ARBA" id="ARBA00022598"/>
    </source>
</evidence>
<organism evidence="6 7">
    <name type="scientific">Candidatus Vogelbacteria bacterium CG22_combo_CG10-13_8_21_14_all_37_9</name>
    <dbReference type="NCBI Taxonomy" id="1975046"/>
    <lineage>
        <taxon>Bacteria</taxon>
        <taxon>Candidatus Vogeliibacteriota</taxon>
    </lineage>
</organism>
<dbReference type="InterPro" id="IPR036565">
    <property type="entry name" value="Mur-like_cat_sf"/>
</dbReference>
<dbReference type="Pfam" id="PF08245">
    <property type="entry name" value="Mur_ligase_M"/>
    <property type="match status" value="1"/>
</dbReference>
<dbReference type="SUPFAM" id="SSF53623">
    <property type="entry name" value="MurD-like peptide ligases, catalytic domain"/>
    <property type="match status" value="1"/>
</dbReference>
<evidence type="ECO:0000313" key="6">
    <source>
        <dbReference type="EMBL" id="PIP58474.1"/>
    </source>
</evidence>
<feature type="domain" description="Mur ligase central" evidence="5">
    <location>
        <begin position="37"/>
        <end position="254"/>
    </location>
</feature>
<evidence type="ECO:0000256" key="3">
    <source>
        <dbReference type="ARBA" id="ARBA00022840"/>
    </source>
</evidence>